<dbReference type="EMBL" id="JACOQI010000011">
    <property type="protein sequence ID" value="MBC5771003.1"/>
    <property type="molecule type" value="Genomic_DNA"/>
</dbReference>
<dbReference type="InterPro" id="IPR000305">
    <property type="entry name" value="GIY-YIG_endonuc"/>
</dbReference>
<dbReference type="SUPFAM" id="SSF82771">
    <property type="entry name" value="GIY-YIG endonuclease"/>
    <property type="match status" value="1"/>
</dbReference>
<feature type="domain" description="GIY-YIG" evidence="2">
    <location>
        <begin position="1"/>
        <end position="76"/>
    </location>
</feature>
<accession>A0A923MIM0</accession>
<dbReference type="Pfam" id="PF01541">
    <property type="entry name" value="GIY-YIG"/>
    <property type="match status" value="1"/>
</dbReference>
<comment type="similarity">
    <text evidence="1">Belongs to the UPF0213 family.</text>
</comment>
<dbReference type="InterPro" id="IPR050190">
    <property type="entry name" value="UPF0213_domain"/>
</dbReference>
<dbReference type="RefSeq" id="WP_187015232.1">
    <property type="nucleotide sequence ID" value="NZ_JACOQI010000011.1"/>
</dbReference>
<reference evidence="3" key="1">
    <citation type="submission" date="2020-08" db="EMBL/GenBank/DDBJ databases">
        <title>Genome public.</title>
        <authorList>
            <person name="Liu C."/>
            <person name="Sun Q."/>
        </authorList>
    </citation>
    <scope>NUCLEOTIDE SEQUENCE</scope>
    <source>
        <strain evidence="3">BX15</strain>
    </source>
</reference>
<dbReference type="InterPro" id="IPR035901">
    <property type="entry name" value="GIY-YIG_endonuc_sf"/>
</dbReference>
<dbReference type="PANTHER" id="PTHR34477">
    <property type="entry name" value="UPF0213 PROTEIN YHBQ"/>
    <property type="match status" value="1"/>
</dbReference>
<name>A0A923MIM0_9FIRM</name>
<evidence type="ECO:0000256" key="1">
    <source>
        <dbReference type="ARBA" id="ARBA00007435"/>
    </source>
</evidence>
<organism evidence="3 4">
    <name type="scientific">Dysosmobacter segnis</name>
    <dbReference type="NCBI Taxonomy" id="2763042"/>
    <lineage>
        <taxon>Bacteria</taxon>
        <taxon>Bacillati</taxon>
        <taxon>Bacillota</taxon>
        <taxon>Clostridia</taxon>
        <taxon>Eubacteriales</taxon>
        <taxon>Oscillospiraceae</taxon>
        <taxon>Dysosmobacter</taxon>
    </lineage>
</organism>
<dbReference type="PANTHER" id="PTHR34477:SF1">
    <property type="entry name" value="UPF0213 PROTEIN YHBQ"/>
    <property type="match status" value="1"/>
</dbReference>
<dbReference type="CDD" id="cd10456">
    <property type="entry name" value="GIY-YIG_UPF0213"/>
    <property type="match status" value="1"/>
</dbReference>
<protein>
    <submittedName>
        <fullName evidence="3">GIY-YIG nuclease family protein</fullName>
    </submittedName>
</protein>
<dbReference type="Proteomes" id="UP000620327">
    <property type="component" value="Unassembled WGS sequence"/>
</dbReference>
<comment type="caution">
    <text evidence="3">The sequence shown here is derived from an EMBL/GenBank/DDBJ whole genome shotgun (WGS) entry which is preliminary data.</text>
</comment>
<sequence>MAWYVYMLRCGDGSLYTGSTTDVARRLREHQNGTGAKYTRARPPVSLAYTEEASDRSAAQRREAAIKKLPRKRKLALIEGGTP</sequence>
<proteinExistence type="inferred from homology"/>
<gene>
    <name evidence="3" type="ORF">H8Z83_11845</name>
</gene>
<evidence type="ECO:0000259" key="2">
    <source>
        <dbReference type="PROSITE" id="PS50164"/>
    </source>
</evidence>
<evidence type="ECO:0000313" key="3">
    <source>
        <dbReference type="EMBL" id="MBC5771003.1"/>
    </source>
</evidence>
<dbReference type="Gene3D" id="3.40.1440.10">
    <property type="entry name" value="GIY-YIG endonuclease"/>
    <property type="match status" value="1"/>
</dbReference>
<dbReference type="AlphaFoldDB" id="A0A923MIM0"/>
<evidence type="ECO:0000313" key="4">
    <source>
        <dbReference type="Proteomes" id="UP000620327"/>
    </source>
</evidence>
<dbReference type="PROSITE" id="PS50164">
    <property type="entry name" value="GIY_YIG"/>
    <property type="match status" value="1"/>
</dbReference>
<keyword evidence="4" id="KW-1185">Reference proteome</keyword>